<dbReference type="GO" id="GO:0000009">
    <property type="term" value="F:alpha-1,6-mannosyltransferase activity"/>
    <property type="evidence" value="ECO:0007669"/>
    <property type="project" value="InterPro"/>
</dbReference>
<sequence>MKTKTIIKYYSIWQLAIIVIAILAPKLLPLRETYLGIGTKTFLQNPLLYSRANFDGNHYIRIAKNGYGYAEEAFFPLYPNIMKLLIPQIKNDTLTGVIISSVAFLFACIFFVRLIELDYSSAAARYSLLALLAFPTSFYFGAVYTESLFILLVLSSFYYARARRWWIAAVLGALAANTRFVGIFMFPALLLEFWQQRRSLIGLLPAFLVPLGLISYMLFLQNTVGDSLAFIHVQKLYGQFRSERIILLPQVFYRYTRMVVTVTKTDPIYYTLWLELVTALMFLFTTILSAFKKIRPSYIIFNLAAYLVPTFTGSFVSLPRYVLACFPSFIILGQIASAKPRFRLFFFAILALFFFEVVALFVRGYWVG</sequence>
<dbReference type="Proteomes" id="UP000178176">
    <property type="component" value="Unassembled WGS sequence"/>
</dbReference>
<feature type="transmembrane region" description="Helical" evidence="10">
    <location>
        <begin position="94"/>
        <end position="114"/>
    </location>
</feature>
<keyword evidence="7" id="KW-0256">Endoplasmic reticulum</keyword>
<evidence type="ECO:0008006" key="13">
    <source>
        <dbReference type="Google" id="ProtNLM"/>
    </source>
</evidence>
<comment type="subcellular location">
    <subcellularLocation>
        <location evidence="1">Endoplasmic reticulum membrane</location>
        <topology evidence="1">Multi-pass membrane protein</topology>
    </subcellularLocation>
</comment>
<evidence type="ECO:0000256" key="10">
    <source>
        <dbReference type="SAM" id="Phobius"/>
    </source>
</evidence>
<keyword evidence="3" id="KW-0337">GPI-anchor biosynthesis</keyword>
<feature type="transmembrane region" description="Helical" evidence="10">
    <location>
        <begin position="165"/>
        <end position="188"/>
    </location>
</feature>
<feature type="transmembrane region" description="Helical" evidence="10">
    <location>
        <begin position="200"/>
        <end position="219"/>
    </location>
</feature>
<evidence type="ECO:0000256" key="9">
    <source>
        <dbReference type="ARBA" id="ARBA00023136"/>
    </source>
</evidence>
<evidence type="ECO:0000256" key="1">
    <source>
        <dbReference type="ARBA" id="ARBA00004477"/>
    </source>
</evidence>
<protein>
    <recommendedName>
        <fullName evidence="13">Glycosyltransferase RgtA/B/C/D-like domain-containing protein</fullName>
    </recommendedName>
</protein>
<evidence type="ECO:0000256" key="5">
    <source>
        <dbReference type="ARBA" id="ARBA00022679"/>
    </source>
</evidence>
<feature type="transmembrane region" description="Helical" evidence="10">
    <location>
        <begin position="126"/>
        <end position="159"/>
    </location>
</feature>
<comment type="pathway">
    <text evidence="2">Glycolipid biosynthesis; glycosylphosphatidylinositol-anchor biosynthesis.</text>
</comment>
<keyword evidence="5" id="KW-0808">Transferase</keyword>
<dbReference type="EMBL" id="MEXH01000021">
    <property type="protein sequence ID" value="OGC92149.1"/>
    <property type="molecule type" value="Genomic_DNA"/>
</dbReference>
<evidence type="ECO:0000256" key="6">
    <source>
        <dbReference type="ARBA" id="ARBA00022692"/>
    </source>
</evidence>
<dbReference type="PANTHER" id="PTHR12468:SF2">
    <property type="entry name" value="GPI MANNOSYLTRANSFERASE 2"/>
    <property type="match status" value="1"/>
</dbReference>
<dbReference type="GO" id="GO:0004376">
    <property type="term" value="F:GPI mannosyltransferase activity"/>
    <property type="evidence" value="ECO:0007669"/>
    <property type="project" value="InterPro"/>
</dbReference>
<dbReference type="Pfam" id="PF04188">
    <property type="entry name" value="Mannosyl_trans2"/>
    <property type="match status" value="1"/>
</dbReference>
<dbReference type="PANTHER" id="PTHR12468">
    <property type="entry name" value="GPI MANNOSYLTRANSFERASE 2"/>
    <property type="match status" value="1"/>
</dbReference>
<evidence type="ECO:0000256" key="3">
    <source>
        <dbReference type="ARBA" id="ARBA00022502"/>
    </source>
</evidence>
<dbReference type="GO" id="GO:0006506">
    <property type="term" value="P:GPI anchor biosynthetic process"/>
    <property type="evidence" value="ECO:0007669"/>
    <property type="project" value="UniProtKB-UniPathway"/>
</dbReference>
<organism evidence="11 12">
    <name type="scientific">Candidatus Amesbacteria bacterium RIFCSPHIGHO2_01_FULL_48_32b</name>
    <dbReference type="NCBI Taxonomy" id="1797253"/>
    <lineage>
        <taxon>Bacteria</taxon>
        <taxon>Candidatus Amesiibacteriota</taxon>
    </lineage>
</organism>
<proteinExistence type="predicted"/>
<dbReference type="GO" id="GO:0031501">
    <property type="term" value="C:mannosyltransferase complex"/>
    <property type="evidence" value="ECO:0007669"/>
    <property type="project" value="TreeGrafter"/>
</dbReference>
<evidence type="ECO:0000256" key="7">
    <source>
        <dbReference type="ARBA" id="ARBA00022824"/>
    </source>
</evidence>
<evidence type="ECO:0000256" key="4">
    <source>
        <dbReference type="ARBA" id="ARBA00022676"/>
    </source>
</evidence>
<comment type="caution">
    <text evidence="11">The sequence shown here is derived from an EMBL/GenBank/DDBJ whole genome shotgun (WGS) entry which is preliminary data.</text>
</comment>
<feature type="transmembrane region" description="Helical" evidence="10">
    <location>
        <begin position="344"/>
        <end position="366"/>
    </location>
</feature>
<accession>A0A1F4YDU5</accession>
<keyword evidence="4" id="KW-0328">Glycosyltransferase</keyword>
<dbReference type="GO" id="GO:0016020">
    <property type="term" value="C:membrane"/>
    <property type="evidence" value="ECO:0007669"/>
    <property type="project" value="GOC"/>
</dbReference>
<keyword evidence="8 10" id="KW-1133">Transmembrane helix</keyword>
<evidence type="ECO:0000256" key="2">
    <source>
        <dbReference type="ARBA" id="ARBA00004687"/>
    </source>
</evidence>
<reference evidence="11 12" key="1">
    <citation type="journal article" date="2016" name="Nat. Commun.">
        <title>Thousands of microbial genomes shed light on interconnected biogeochemical processes in an aquifer system.</title>
        <authorList>
            <person name="Anantharaman K."/>
            <person name="Brown C.T."/>
            <person name="Hug L.A."/>
            <person name="Sharon I."/>
            <person name="Castelle C.J."/>
            <person name="Probst A.J."/>
            <person name="Thomas B.C."/>
            <person name="Singh A."/>
            <person name="Wilkins M.J."/>
            <person name="Karaoz U."/>
            <person name="Brodie E.L."/>
            <person name="Williams K.H."/>
            <person name="Hubbard S.S."/>
            <person name="Banfield J.F."/>
        </authorList>
    </citation>
    <scope>NUCLEOTIDE SEQUENCE [LARGE SCALE GENOMIC DNA]</scope>
</reference>
<keyword evidence="6 10" id="KW-0812">Transmembrane</keyword>
<feature type="transmembrane region" description="Helical" evidence="10">
    <location>
        <begin position="321"/>
        <end position="337"/>
    </location>
</feature>
<dbReference type="UniPathway" id="UPA00196"/>
<dbReference type="InterPro" id="IPR007315">
    <property type="entry name" value="PIG-V/Gpi18"/>
</dbReference>
<name>A0A1F4YDU5_9BACT</name>
<keyword evidence="9 10" id="KW-0472">Membrane</keyword>
<evidence type="ECO:0000313" key="11">
    <source>
        <dbReference type="EMBL" id="OGC92149.1"/>
    </source>
</evidence>
<evidence type="ECO:0000256" key="8">
    <source>
        <dbReference type="ARBA" id="ARBA00022989"/>
    </source>
</evidence>
<dbReference type="AlphaFoldDB" id="A0A1F4YDU5"/>
<gene>
    <name evidence="11" type="ORF">A2876_02585</name>
</gene>
<evidence type="ECO:0000313" key="12">
    <source>
        <dbReference type="Proteomes" id="UP000178176"/>
    </source>
</evidence>
<feature type="transmembrane region" description="Helical" evidence="10">
    <location>
        <begin position="12"/>
        <end position="28"/>
    </location>
</feature>
<feature type="transmembrane region" description="Helical" evidence="10">
    <location>
        <begin position="268"/>
        <end position="291"/>
    </location>
</feature>
<feature type="transmembrane region" description="Helical" evidence="10">
    <location>
        <begin position="298"/>
        <end position="315"/>
    </location>
</feature>